<keyword evidence="2" id="KW-0732">Signal</keyword>
<keyword evidence="1" id="KW-0812">Transmembrane</keyword>
<dbReference type="OrthoDB" id="5829951at2759"/>
<name>A0A0M3IYT0_ANISI</name>
<proteinExistence type="predicted"/>
<dbReference type="Proteomes" id="UP000267096">
    <property type="component" value="Unassembled WGS sequence"/>
</dbReference>
<feature type="signal peptide" evidence="2">
    <location>
        <begin position="1"/>
        <end position="20"/>
    </location>
</feature>
<organism evidence="5">
    <name type="scientific">Anisakis simplex</name>
    <name type="common">Herring worm</name>
    <dbReference type="NCBI Taxonomy" id="6269"/>
    <lineage>
        <taxon>Eukaryota</taxon>
        <taxon>Metazoa</taxon>
        <taxon>Ecdysozoa</taxon>
        <taxon>Nematoda</taxon>
        <taxon>Chromadorea</taxon>
        <taxon>Rhabditida</taxon>
        <taxon>Spirurina</taxon>
        <taxon>Ascaridomorpha</taxon>
        <taxon>Ascaridoidea</taxon>
        <taxon>Anisakidae</taxon>
        <taxon>Anisakis</taxon>
        <taxon>Anisakis simplex complex</taxon>
    </lineage>
</organism>
<gene>
    <name evidence="3" type="ORF">ASIM_LOCUS313</name>
</gene>
<dbReference type="AlphaFoldDB" id="A0A0M3IYT0"/>
<sequence length="207" mass="24007">MLRVYWLFMIPLLALDPVKAICWAMQFREMHRNCSNFITQVTQTEINDMMSNNPAEDICAEWTRLQLEMECCAPNSILHFCNYTESDSVNAIDMREFATLCLRQEMYTCINPLLRWFHRQTDLLAIIACFVLFPLKVIVVLVLRQDIQELFGEIVYVGNRQLYRHWAAVDPTDEDSSGGDLNSALQYSMDTITSTTSLMKPRRVFGA</sequence>
<evidence type="ECO:0000256" key="2">
    <source>
        <dbReference type="SAM" id="SignalP"/>
    </source>
</evidence>
<keyword evidence="1" id="KW-1133">Transmembrane helix</keyword>
<reference evidence="5" key="1">
    <citation type="submission" date="2017-02" db="UniProtKB">
        <authorList>
            <consortium name="WormBaseParasite"/>
        </authorList>
    </citation>
    <scope>IDENTIFICATION</scope>
</reference>
<accession>A0A0M3IYT0</accession>
<feature type="transmembrane region" description="Helical" evidence="1">
    <location>
        <begin position="123"/>
        <end position="143"/>
    </location>
</feature>
<dbReference type="WBParaSite" id="ASIM_0000040901-mRNA-1">
    <property type="protein sequence ID" value="ASIM_0000040901-mRNA-1"/>
    <property type="gene ID" value="ASIM_0000040901"/>
</dbReference>
<keyword evidence="1" id="KW-0472">Membrane</keyword>
<keyword evidence="4" id="KW-1185">Reference proteome</keyword>
<feature type="chain" id="PRO_5043120677" evidence="2">
    <location>
        <begin position="21"/>
        <end position="207"/>
    </location>
</feature>
<reference evidence="3 4" key="2">
    <citation type="submission" date="2018-11" db="EMBL/GenBank/DDBJ databases">
        <authorList>
            <consortium name="Pathogen Informatics"/>
        </authorList>
    </citation>
    <scope>NUCLEOTIDE SEQUENCE [LARGE SCALE GENOMIC DNA]</scope>
</reference>
<protein>
    <submittedName>
        <fullName evidence="5">Receptor activity-modifying protein 1</fullName>
    </submittedName>
</protein>
<evidence type="ECO:0000256" key="1">
    <source>
        <dbReference type="SAM" id="Phobius"/>
    </source>
</evidence>
<dbReference type="EMBL" id="UYRR01000158">
    <property type="protein sequence ID" value="VDK17583.1"/>
    <property type="molecule type" value="Genomic_DNA"/>
</dbReference>
<evidence type="ECO:0000313" key="5">
    <source>
        <dbReference type="WBParaSite" id="ASIM_0000040901-mRNA-1"/>
    </source>
</evidence>
<evidence type="ECO:0000313" key="4">
    <source>
        <dbReference type="Proteomes" id="UP000267096"/>
    </source>
</evidence>
<evidence type="ECO:0000313" key="3">
    <source>
        <dbReference type="EMBL" id="VDK17583.1"/>
    </source>
</evidence>